<dbReference type="SMART" id="SM00086">
    <property type="entry name" value="PAC"/>
    <property type="match status" value="2"/>
</dbReference>
<dbReference type="PROSITE" id="PS50113">
    <property type="entry name" value="PAC"/>
    <property type="match status" value="1"/>
</dbReference>
<dbReference type="NCBIfam" id="TIGR00229">
    <property type="entry name" value="sensory_box"/>
    <property type="match status" value="2"/>
</dbReference>
<dbReference type="GO" id="GO:0005634">
    <property type="term" value="C:nucleus"/>
    <property type="evidence" value="ECO:0007669"/>
    <property type="project" value="TreeGrafter"/>
</dbReference>
<dbReference type="PROSITE" id="PS50112">
    <property type="entry name" value="PAS"/>
    <property type="match status" value="2"/>
</dbReference>
<accession>A0A126WWG1</accession>
<organism evidence="9">
    <name type="scientific">Phelline lucida</name>
    <dbReference type="NCBI Taxonomy" id="92224"/>
    <lineage>
        <taxon>Eukaryota</taxon>
        <taxon>Viridiplantae</taxon>
        <taxon>Streptophyta</taxon>
        <taxon>Embryophyta</taxon>
        <taxon>Tracheophyta</taxon>
        <taxon>Spermatophyta</taxon>
        <taxon>Magnoliopsida</taxon>
        <taxon>eudicotyledons</taxon>
        <taxon>Gunneridae</taxon>
        <taxon>Pentapetalae</taxon>
        <taxon>asterids</taxon>
        <taxon>campanulids</taxon>
        <taxon>Asterales</taxon>
        <taxon>Phellinaceae</taxon>
        <taxon>Phelline</taxon>
    </lineage>
</organism>
<dbReference type="Pfam" id="PF13426">
    <property type="entry name" value="PAS_9"/>
    <property type="match status" value="2"/>
</dbReference>
<evidence type="ECO:0000256" key="4">
    <source>
        <dbReference type="ARBA" id="ARBA00022643"/>
    </source>
</evidence>
<dbReference type="InterPro" id="IPR000700">
    <property type="entry name" value="PAS-assoc_C"/>
</dbReference>
<name>A0A126WWG1_9ASTR</name>
<evidence type="ECO:0000259" key="7">
    <source>
        <dbReference type="PROSITE" id="PS50112"/>
    </source>
</evidence>
<dbReference type="PANTHER" id="PTHR47429">
    <property type="entry name" value="PROTEIN TWIN LOV 1"/>
    <property type="match status" value="1"/>
</dbReference>
<reference evidence="9" key="1">
    <citation type="journal article" date="2016" name="Proc. Natl. Acad. Sci. U.S.A.">
        <title>Functional and topological diversity of LOV domain photoreceptors.</title>
        <authorList>
            <person name="Glantz S.T."/>
            <person name="Carpenter E.J."/>
            <person name="Melkonian M."/>
            <person name="Gardner K.H."/>
            <person name="Boyden E.S."/>
            <person name="Wong G.K."/>
            <person name="Chow B.Y."/>
        </authorList>
    </citation>
    <scope>NUCLEOTIDE SEQUENCE</scope>
    <source>
        <strain evidence="9">AUIP_2028541</strain>
    </source>
</reference>
<dbReference type="FunFam" id="3.30.450.20:FF:000153">
    <property type="entry name" value="Protein TWIN LOV 1 isoform D"/>
    <property type="match status" value="1"/>
</dbReference>
<keyword evidence="2" id="KW-0716">Sensory transduction</keyword>
<evidence type="ECO:0000259" key="8">
    <source>
        <dbReference type="PROSITE" id="PS50113"/>
    </source>
</evidence>
<dbReference type="Gene3D" id="3.30.450.20">
    <property type="entry name" value="PAS domain"/>
    <property type="match status" value="2"/>
</dbReference>
<evidence type="ECO:0000256" key="2">
    <source>
        <dbReference type="ARBA" id="ARBA00022606"/>
    </source>
</evidence>
<evidence type="ECO:0000256" key="5">
    <source>
        <dbReference type="ARBA" id="ARBA00022991"/>
    </source>
</evidence>
<feature type="domain" description="PAC" evidence="8">
    <location>
        <begin position="318"/>
        <end position="372"/>
    </location>
</feature>
<feature type="domain" description="PAS" evidence="7">
    <location>
        <begin position="20"/>
        <end position="65"/>
    </location>
</feature>
<keyword evidence="4" id="KW-0288">FMN</keyword>
<dbReference type="GO" id="GO:0009637">
    <property type="term" value="P:response to blue light"/>
    <property type="evidence" value="ECO:0007669"/>
    <property type="project" value="UniProtKB-ARBA"/>
</dbReference>
<feature type="domain" description="PAS" evidence="7">
    <location>
        <begin position="271"/>
        <end position="317"/>
    </location>
</feature>
<dbReference type="EMBL" id="KU698218">
    <property type="protein sequence ID" value="AML76400.1"/>
    <property type="molecule type" value="mRNA"/>
</dbReference>
<dbReference type="PANTHER" id="PTHR47429:SF2">
    <property type="entry name" value="PROTEIN TWIN LOV 1"/>
    <property type="match status" value="1"/>
</dbReference>
<dbReference type="GO" id="GO:0009881">
    <property type="term" value="F:photoreceptor activity"/>
    <property type="evidence" value="ECO:0007669"/>
    <property type="project" value="UniProtKB-KW"/>
</dbReference>
<proteinExistence type="evidence at transcript level"/>
<sequence length="398" mass="44707">MEQQMGIIEQSFNVRYSVCVREALDELPDSFTITDPCISGHPIVFASRGFLKMLGYSRDEVIGKNGRVFQGIKTNRRTVMEIREAIREERPVQINILNYRKDGTPFWMLFHMCPVFSEEDGRVIHFVGVQVPIMRKPRRSGSGFVRNEMNWCEDGLGFREAVLGCCRREICTDTVAELGRVSALDSVLSDDIELIDEHWKASDMEKRRATTAMNNIFSVLSHYSELTGKLVCGKRCCLSGLAPLGASLNISLGRIKQSFVLTDPHSADMPIVYASDSFLELTGYARHEVLGRNCRFLSGQETDLSTQLQIRENIQTGQACTVCILNYRKDSSPFWNLLHISPIRNASGKIAYFVEVQTDASCMYEDKQKLSPEIRQLSVVGAVKVAVRSSSMASTSNS</sequence>
<dbReference type="InterPro" id="IPR000014">
    <property type="entry name" value="PAS"/>
</dbReference>
<dbReference type="SMART" id="SM00091">
    <property type="entry name" value="PAS"/>
    <property type="match status" value="2"/>
</dbReference>
<evidence type="ECO:0000256" key="1">
    <source>
        <dbReference type="ARBA" id="ARBA00022543"/>
    </source>
</evidence>
<keyword evidence="1" id="KW-0600">Photoreceptor protein</keyword>
<dbReference type="SUPFAM" id="SSF55785">
    <property type="entry name" value="PYP-like sensor domain (PAS domain)"/>
    <property type="match status" value="2"/>
</dbReference>
<protein>
    <submittedName>
        <fullName evidence="9">Putative LOV domain-containing protein</fullName>
    </submittedName>
</protein>
<dbReference type="InterPro" id="IPR035965">
    <property type="entry name" value="PAS-like_dom_sf"/>
</dbReference>
<dbReference type="AlphaFoldDB" id="A0A126WWG1"/>
<dbReference type="InterPro" id="IPR001610">
    <property type="entry name" value="PAC"/>
</dbReference>
<dbReference type="CDD" id="cd00130">
    <property type="entry name" value="PAS"/>
    <property type="match status" value="2"/>
</dbReference>
<evidence type="ECO:0000313" key="9">
    <source>
        <dbReference type="EMBL" id="AML76400.1"/>
    </source>
</evidence>
<keyword evidence="3" id="KW-0285">Flavoprotein</keyword>
<keyword evidence="5" id="KW-0157">Chromophore</keyword>
<evidence type="ECO:0000256" key="6">
    <source>
        <dbReference type="ARBA" id="ARBA00023170"/>
    </source>
</evidence>
<keyword evidence="6" id="KW-0675">Receptor</keyword>
<evidence type="ECO:0000256" key="3">
    <source>
        <dbReference type="ARBA" id="ARBA00022630"/>
    </source>
</evidence>